<comment type="caution">
    <text evidence="2">The sequence shown here is derived from an EMBL/GenBank/DDBJ whole genome shotgun (WGS) entry which is preliminary data.</text>
</comment>
<dbReference type="InterPro" id="IPR017880">
    <property type="entry name" value="KilA_N"/>
</dbReference>
<gene>
    <name evidence="2" type="ORF">M9Y10_018658</name>
</gene>
<organism evidence="2 3">
    <name type="scientific">Tritrichomonas musculus</name>
    <dbReference type="NCBI Taxonomy" id="1915356"/>
    <lineage>
        <taxon>Eukaryota</taxon>
        <taxon>Metamonada</taxon>
        <taxon>Parabasalia</taxon>
        <taxon>Tritrichomonadida</taxon>
        <taxon>Tritrichomonadidae</taxon>
        <taxon>Tritrichomonas</taxon>
    </lineage>
</organism>
<dbReference type="EMBL" id="JAPFFF010000026">
    <property type="protein sequence ID" value="KAK8849289.1"/>
    <property type="molecule type" value="Genomic_DNA"/>
</dbReference>
<proteinExistence type="predicted"/>
<dbReference type="Pfam" id="PF04383">
    <property type="entry name" value="KilA-N"/>
    <property type="match status" value="1"/>
</dbReference>
<evidence type="ECO:0000259" key="1">
    <source>
        <dbReference type="PROSITE" id="PS51301"/>
    </source>
</evidence>
<sequence length="249" mass="29421">MANATTNTSMIAIVEKINDDYEYIQYNEKLRLIHSIKDDMYQMQSILTACKSNKKVNDWFRNQSSQEILNEMEGTGIPVPSKRMDLIPGLQGFYVHRLLVNHIAMWASPKYAIYIAQLLDTYFEKQREELQKVIKEQKPRMVPNGKQTNYKYMIWKEDINKPEYIRLHLVRRNTKSFYEYTKIKNSDACWYFKSDLPIAMTPNEDIKKLIKKNFAGEEAIAKGCNIDIKIDKLEQLKELITTYFNTYQA</sequence>
<evidence type="ECO:0000313" key="3">
    <source>
        <dbReference type="Proteomes" id="UP001470230"/>
    </source>
</evidence>
<name>A0ABR2HMJ3_9EUKA</name>
<dbReference type="InterPro" id="IPR018004">
    <property type="entry name" value="KilA/APSES_HTH"/>
</dbReference>
<dbReference type="PROSITE" id="PS51301">
    <property type="entry name" value="KILA_N"/>
    <property type="match status" value="1"/>
</dbReference>
<keyword evidence="3" id="KW-1185">Reference proteome</keyword>
<evidence type="ECO:0000313" key="2">
    <source>
        <dbReference type="EMBL" id="KAK8849289.1"/>
    </source>
</evidence>
<feature type="domain" description="KilA-N" evidence="1">
    <location>
        <begin position="20"/>
        <end position="122"/>
    </location>
</feature>
<protein>
    <recommendedName>
        <fullName evidence="1">KilA-N domain-containing protein</fullName>
    </recommendedName>
</protein>
<reference evidence="2 3" key="1">
    <citation type="submission" date="2024-04" db="EMBL/GenBank/DDBJ databases">
        <title>Tritrichomonas musculus Genome.</title>
        <authorList>
            <person name="Alves-Ferreira E."/>
            <person name="Grigg M."/>
            <person name="Lorenzi H."/>
            <person name="Galac M."/>
        </authorList>
    </citation>
    <scope>NUCLEOTIDE SEQUENCE [LARGE SCALE GENOMIC DNA]</scope>
    <source>
        <strain evidence="2 3">EAF2021</strain>
    </source>
</reference>
<dbReference type="Proteomes" id="UP001470230">
    <property type="component" value="Unassembled WGS sequence"/>
</dbReference>
<accession>A0ABR2HMJ3</accession>
<dbReference type="SMART" id="SM01252">
    <property type="entry name" value="KilA-N"/>
    <property type="match status" value="1"/>
</dbReference>